<dbReference type="OrthoDB" id="3854863at2"/>
<dbReference type="AlphaFoldDB" id="A0A2X0I8T1"/>
<dbReference type="InterPro" id="IPR011033">
    <property type="entry name" value="PRC_barrel-like_sf"/>
</dbReference>
<keyword evidence="2" id="KW-1185">Reference proteome</keyword>
<name>A0A2X0I8T1_9ACTN</name>
<dbReference type="RefSeq" id="WP_111507418.1">
    <property type="nucleotide sequence ID" value="NZ_QKYN01000190.1"/>
</dbReference>
<organism evidence="1 2">
    <name type="scientific">Streptacidiphilus pinicola</name>
    <dbReference type="NCBI Taxonomy" id="2219663"/>
    <lineage>
        <taxon>Bacteria</taxon>
        <taxon>Bacillati</taxon>
        <taxon>Actinomycetota</taxon>
        <taxon>Actinomycetes</taxon>
        <taxon>Kitasatosporales</taxon>
        <taxon>Streptomycetaceae</taxon>
        <taxon>Streptacidiphilus</taxon>
    </lineage>
</organism>
<dbReference type="EMBL" id="QKYN01000190">
    <property type="protein sequence ID" value="RAG80897.1"/>
    <property type="molecule type" value="Genomic_DNA"/>
</dbReference>
<reference evidence="1 2" key="1">
    <citation type="submission" date="2018-06" db="EMBL/GenBank/DDBJ databases">
        <title>Streptacidiphilus pinicola sp. nov., isolated from pine grove soil.</title>
        <authorList>
            <person name="Roh S.G."/>
            <person name="Park S."/>
            <person name="Kim M.-K."/>
            <person name="Yun B.-R."/>
            <person name="Park J."/>
            <person name="Kim M.J."/>
            <person name="Kim Y.S."/>
            <person name="Kim S.B."/>
        </authorList>
    </citation>
    <scope>NUCLEOTIDE SEQUENCE [LARGE SCALE GENOMIC DNA]</scope>
    <source>
        <strain evidence="1 2">MMS16-CNU450</strain>
    </source>
</reference>
<accession>A0A2X0I8T1</accession>
<comment type="caution">
    <text evidence="1">The sequence shown here is derived from an EMBL/GenBank/DDBJ whole genome shotgun (WGS) entry which is preliminary data.</text>
</comment>
<evidence type="ECO:0000313" key="1">
    <source>
        <dbReference type="EMBL" id="RAG80897.1"/>
    </source>
</evidence>
<dbReference type="SUPFAM" id="SSF50346">
    <property type="entry name" value="PRC-barrel domain"/>
    <property type="match status" value="1"/>
</dbReference>
<protein>
    <submittedName>
        <fullName evidence="1">PRC-barrel domain containing protein</fullName>
    </submittedName>
</protein>
<evidence type="ECO:0000313" key="2">
    <source>
        <dbReference type="Proteomes" id="UP000248889"/>
    </source>
</evidence>
<sequence length="128" mass="13935">MSGTPSPPAQWLFHCELEDFPGLGSLTTYTVHAEDGRLGTVLRTVDEPGTGLLLVNTGPWIFGRLLAVPAGLIAEVDRDAETLRVAGTRKHLRRAPEYLADTPDAFADYRTKAADYFSPVGLARRLTP</sequence>
<gene>
    <name evidence="1" type="ORF">DN069_35700</name>
</gene>
<proteinExistence type="predicted"/>
<dbReference type="Proteomes" id="UP000248889">
    <property type="component" value="Unassembled WGS sequence"/>
</dbReference>